<evidence type="ECO:0000313" key="4">
    <source>
        <dbReference type="Proteomes" id="UP000448943"/>
    </source>
</evidence>
<dbReference type="SMART" id="SM00530">
    <property type="entry name" value="HTH_XRE"/>
    <property type="match status" value="1"/>
</dbReference>
<dbReference type="PANTHER" id="PTHR46558:SF11">
    <property type="entry name" value="HTH-TYPE TRANSCRIPTIONAL REGULATOR XRE"/>
    <property type="match status" value="1"/>
</dbReference>
<proteinExistence type="predicted"/>
<dbReference type="InterPro" id="IPR001387">
    <property type="entry name" value="Cro/C1-type_HTH"/>
</dbReference>
<dbReference type="Proteomes" id="UP000448943">
    <property type="component" value="Unassembled WGS sequence"/>
</dbReference>
<organism evidence="3 4">
    <name type="scientific">Chengkuizengella marina</name>
    <dbReference type="NCBI Taxonomy" id="2507566"/>
    <lineage>
        <taxon>Bacteria</taxon>
        <taxon>Bacillati</taxon>
        <taxon>Bacillota</taxon>
        <taxon>Bacilli</taxon>
        <taxon>Bacillales</taxon>
        <taxon>Paenibacillaceae</taxon>
        <taxon>Chengkuizengella</taxon>
    </lineage>
</organism>
<evidence type="ECO:0000313" key="3">
    <source>
        <dbReference type="EMBL" id="NBI27489.1"/>
    </source>
</evidence>
<dbReference type="EMBL" id="SIJB01000004">
    <property type="protein sequence ID" value="NBI27489.1"/>
    <property type="molecule type" value="Genomic_DNA"/>
</dbReference>
<evidence type="ECO:0000256" key="1">
    <source>
        <dbReference type="ARBA" id="ARBA00023125"/>
    </source>
</evidence>
<dbReference type="PROSITE" id="PS50943">
    <property type="entry name" value="HTH_CROC1"/>
    <property type="match status" value="1"/>
</dbReference>
<name>A0A6N9PVD9_9BACL</name>
<dbReference type="Pfam" id="PF01381">
    <property type="entry name" value="HTH_3"/>
    <property type="match status" value="1"/>
</dbReference>
<dbReference type="SUPFAM" id="SSF47413">
    <property type="entry name" value="lambda repressor-like DNA-binding domains"/>
    <property type="match status" value="1"/>
</dbReference>
<dbReference type="InterPro" id="IPR049639">
    <property type="entry name" value="RstR"/>
</dbReference>
<comment type="caution">
    <text evidence="3">The sequence shown here is derived from an EMBL/GenBank/DDBJ whole genome shotgun (WGS) entry which is preliminary data.</text>
</comment>
<dbReference type="GO" id="GO:0003677">
    <property type="term" value="F:DNA binding"/>
    <property type="evidence" value="ECO:0007669"/>
    <property type="project" value="UniProtKB-KW"/>
</dbReference>
<dbReference type="PANTHER" id="PTHR46558">
    <property type="entry name" value="TRACRIPTIONAL REGULATORY PROTEIN-RELATED-RELATED"/>
    <property type="match status" value="1"/>
</dbReference>
<dbReference type="CDD" id="cd00093">
    <property type="entry name" value="HTH_XRE"/>
    <property type="match status" value="1"/>
</dbReference>
<accession>A0A6N9PVD9</accession>
<keyword evidence="1" id="KW-0238">DNA-binding</keyword>
<protein>
    <submittedName>
        <fullName evidence="3">XRE family transcriptional regulator</fullName>
    </submittedName>
</protein>
<sequence>MTFGARLKKARKNKQLIQSQVAELLGIDFTTISKYENDKSEPDNEILQKLADLYEVSIDWLLTGETKTKGNLDNKIYFNGEYVKLTDDEAQHLKDTLEMYRLWKQSKTEK</sequence>
<evidence type="ECO:0000259" key="2">
    <source>
        <dbReference type="PROSITE" id="PS50943"/>
    </source>
</evidence>
<gene>
    <name evidence="3" type="ORF">ERL59_00710</name>
</gene>
<reference evidence="3 4" key="1">
    <citation type="submission" date="2019-01" db="EMBL/GenBank/DDBJ databases">
        <title>Chengkuizengella sp. nov., isolated from deep-sea sediment of East Pacific Ocean.</title>
        <authorList>
            <person name="Yang J."/>
            <person name="Lai Q."/>
            <person name="Shao Z."/>
        </authorList>
    </citation>
    <scope>NUCLEOTIDE SEQUENCE [LARGE SCALE GENOMIC DNA]</scope>
    <source>
        <strain evidence="3 4">YPA3-1-1</strain>
    </source>
</reference>
<dbReference type="Gene3D" id="1.10.260.40">
    <property type="entry name" value="lambda repressor-like DNA-binding domains"/>
    <property type="match status" value="1"/>
</dbReference>
<dbReference type="RefSeq" id="WP_160643496.1">
    <property type="nucleotide sequence ID" value="NZ_SIJB01000004.1"/>
</dbReference>
<feature type="domain" description="HTH cro/C1-type" evidence="2">
    <location>
        <begin position="7"/>
        <end position="61"/>
    </location>
</feature>
<dbReference type="AlphaFoldDB" id="A0A6N9PVD9"/>
<dbReference type="InterPro" id="IPR010982">
    <property type="entry name" value="Lambda_DNA-bd_dom_sf"/>
</dbReference>
<dbReference type="NCBIfam" id="NF041951">
    <property type="entry name" value="phage_RstR"/>
    <property type="match status" value="1"/>
</dbReference>
<keyword evidence="4" id="KW-1185">Reference proteome</keyword>
<dbReference type="OrthoDB" id="2365258at2"/>